<dbReference type="OrthoDB" id="9815686at2"/>
<sequence>MTLEPLLAAGPIIATHALAAIAAAVLGAMQLAAPKGTLPHRSLGYLWAGLMLWVAGSSLFIHELRMTGPFSPIHILSLITLIGVPAAVYAARRGRLATHRKAMQHIMFWALLVAGLFTFMPGRIMHQVLFGPPATSSAVSN</sequence>
<protein>
    <submittedName>
        <fullName evidence="2">Predicted membrane protein (DUF2306)</fullName>
    </submittedName>
</protein>
<dbReference type="EMBL" id="UGSK01000001">
    <property type="protein sequence ID" value="SUB01509.1"/>
    <property type="molecule type" value="Genomic_DNA"/>
</dbReference>
<keyword evidence="1" id="KW-0472">Membrane</keyword>
<feature type="transmembrane region" description="Helical" evidence="1">
    <location>
        <begin position="102"/>
        <end position="120"/>
    </location>
</feature>
<dbReference type="Pfam" id="PF10067">
    <property type="entry name" value="DUF2306"/>
    <property type="match status" value="1"/>
</dbReference>
<keyword evidence="1" id="KW-0812">Transmembrane</keyword>
<evidence type="ECO:0000256" key="1">
    <source>
        <dbReference type="SAM" id="Phobius"/>
    </source>
</evidence>
<organism evidence="2 3">
    <name type="scientific">Pannonibacter phragmitetus</name>
    <dbReference type="NCBI Taxonomy" id="121719"/>
    <lineage>
        <taxon>Bacteria</taxon>
        <taxon>Pseudomonadati</taxon>
        <taxon>Pseudomonadota</taxon>
        <taxon>Alphaproteobacteria</taxon>
        <taxon>Hyphomicrobiales</taxon>
        <taxon>Stappiaceae</taxon>
        <taxon>Pannonibacter</taxon>
    </lineage>
</organism>
<proteinExistence type="predicted"/>
<reference evidence="2 3" key="1">
    <citation type="submission" date="2018-06" db="EMBL/GenBank/DDBJ databases">
        <authorList>
            <consortium name="Pathogen Informatics"/>
            <person name="Doyle S."/>
        </authorList>
    </citation>
    <scope>NUCLEOTIDE SEQUENCE [LARGE SCALE GENOMIC DNA]</scope>
    <source>
        <strain evidence="2 3">NCTC13350</strain>
    </source>
</reference>
<gene>
    <name evidence="2" type="ORF">NCTC13350_02450</name>
</gene>
<name>A0A378ZXD8_9HYPH</name>
<keyword evidence="1" id="KW-1133">Transmembrane helix</keyword>
<accession>A0A378ZXD8</accession>
<evidence type="ECO:0000313" key="2">
    <source>
        <dbReference type="EMBL" id="SUB01509.1"/>
    </source>
</evidence>
<dbReference type="RefSeq" id="WP_019964792.1">
    <property type="nucleotide sequence ID" value="NZ_UGSK01000001.1"/>
</dbReference>
<feature type="transmembrane region" description="Helical" evidence="1">
    <location>
        <begin position="6"/>
        <end position="31"/>
    </location>
</feature>
<dbReference type="InterPro" id="IPR018750">
    <property type="entry name" value="DUF2306_membrane"/>
</dbReference>
<evidence type="ECO:0000313" key="3">
    <source>
        <dbReference type="Proteomes" id="UP000255000"/>
    </source>
</evidence>
<feature type="transmembrane region" description="Helical" evidence="1">
    <location>
        <begin position="73"/>
        <end position="90"/>
    </location>
</feature>
<dbReference type="Proteomes" id="UP000255000">
    <property type="component" value="Unassembled WGS sequence"/>
</dbReference>
<dbReference type="AlphaFoldDB" id="A0A378ZXD8"/>
<feature type="transmembrane region" description="Helical" evidence="1">
    <location>
        <begin position="43"/>
        <end position="61"/>
    </location>
</feature>